<organism evidence="6 7">
    <name type="scientific">Veillonella montpellierensis DNF00314</name>
    <dbReference type="NCBI Taxonomy" id="1401067"/>
    <lineage>
        <taxon>Bacteria</taxon>
        <taxon>Bacillati</taxon>
        <taxon>Bacillota</taxon>
        <taxon>Negativicutes</taxon>
        <taxon>Veillonellales</taxon>
        <taxon>Veillonellaceae</taxon>
        <taxon>Veillonella</taxon>
    </lineage>
</organism>
<evidence type="ECO:0000256" key="3">
    <source>
        <dbReference type="PIRSR" id="PIRSR630664-50"/>
    </source>
</evidence>
<dbReference type="eggNOG" id="COG1053">
    <property type="taxonomic scope" value="Bacteria"/>
</dbReference>
<dbReference type="AlphaFoldDB" id="A0A096AKR3"/>
<dbReference type="InterPro" id="IPR003953">
    <property type="entry name" value="FAD-dep_OxRdtase_2_FAD-bd"/>
</dbReference>
<dbReference type="SUPFAM" id="SSF56425">
    <property type="entry name" value="Succinate dehydrogenase/fumarate reductase flavoprotein, catalytic domain"/>
    <property type="match status" value="1"/>
</dbReference>
<feature type="domain" description="Fumarate reductase/succinate dehydrogenase flavoprotein-like C-terminal" evidence="5">
    <location>
        <begin position="171"/>
        <end position="297"/>
    </location>
</feature>
<dbReference type="GO" id="GO:0005886">
    <property type="term" value="C:plasma membrane"/>
    <property type="evidence" value="ECO:0007669"/>
    <property type="project" value="TreeGrafter"/>
</dbReference>
<feature type="domain" description="FAD-dependent oxidoreductase 2 FAD-binding" evidence="4">
    <location>
        <begin position="1"/>
        <end position="114"/>
    </location>
</feature>
<protein>
    <submittedName>
        <fullName evidence="6">Succinate dehydrogenase</fullName>
    </submittedName>
</protein>
<dbReference type="GO" id="GO:0000104">
    <property type="term" value="F:succinate dehydrogenase activity"/>
    <property type="evidence" value="ECO:0007669"/>
    <property type="project" value="TreeGrafter"/>
</dbReference>
<dbReference type="InterPro" id="IPR037099">
    <property type="entry name" value="Fum_R/Succ_DH_flav-like_C_sf"/>
</dbReference>
<dbReference type="GO" id="GO:0050660">
    <property type="term" value="F:flavin adenine dinucleotide binding"/>
    <property type="evidence" value="ECO:0007669"/>
    <property type="project" value="TreeGrafter"/>
</dbReference>
<dbReference type="GO" id="GO:0009055">
    <property type="term" value="F:electron transfer activity"/>
    <property type="evidence" value="ECO:0007669"/>
    <property type="project" value="TreeGrafter"/>
</dbReference>
<accession>A0A096AKR3</accession>
<dbReference type="EMBL" id="JRNT01000011">
    <property type="protein sequence ID" value="KGF47395.1"/>
    <property type="molecule type" value="Genomic_DNA"/>
</dbReference>
<dbReference type="InterPro" id="IPR027477">
    <property type="entry name" value="Succ_DH/fumarate_Rdtase_cat_sf"/>
</dbReference>
<feature type="non-terminal residue" evidence="6">
    <location>
        <position position="1"/>
    </location>
</feature>
<dbReference type="Proteomes" id="UP000029628">
    <property type="component" value="Unassembled WGS sequence"/>
</dbReference>
<dbReference type="GO" id="GO:0033765">
    <property type="term" value="F:steroid dehydrogenase activity, acting on the CH-CH group of donors"/>
    <property type="evidence" value="ECO:0007669"/>
    <property type="project" value="UniProtKB-ARBA"/>
</dbReference>
<proteinExistence type="predicted"/>
<evidence type="ECO:0000256" key="1">
    <source>
        <dbReference type="ARBA" id="ARBA00022630"/>
    </source>
</evidence>
<evidence type="ECO:0000256" key="2">
    <source>
        <dbReference type="ARBA" id="ARBA00023002"/>
    </source>
</evidence>
<dbReference type="PANTHER" id="PTHR11632">
    <property type="entry name" value="SUCCINATE DEHYDROGENASE 2 FLAVOPROTEIN SUBUNIT"/>
    <property type="match status" value="1"/>
</dbReference>
<evidence type="ECO:0000313" key="7">
    <source>
        <dbReference type="Proteomes" id="UP000029628"/>
    </source>
</evidence>
<comment type="caution">
    <text evidence="6">The sequence shown here is derived from an EMBL/GenBank/DDBJ whole genome shotgun (WGS) entry which is preliminary data.</text>
</comment>
<keyword evidence="7" id="KW-1185">Reference proteome</keyword>
<reference evidence="6 7" key="1">
    <citation type="submission" date="2014-07" db="EMBL/GenBank/DDBJ databases">
        <authorList>
            <person name="McCorrison J."/>
            <person name="Sanka R."/>
            <person name="Torralba M."/>
            <person name="Gillis M."/>
            <person name="Haft D.H."/>
            <person name="Methe B."/>
            <person name="Sutton G."/>
            <person name="Nelson K.E."/>
        </authorList>
    </citation>
    <scope>NUCLEOTIDE SEQUENCE [LARGE SCALE GENOMIC DNA]</scope>
    <source>
        <strain evidence="6 7">DNF00314</strain>
    </source>
</reference>
<keyword evidence="2" id="KW-0560">Oxidoreductase</keyword>
<dbReference type="Pfam" id="PF02910">
    <property type="entry name" value="Succ_DH_flav_C"/>
    <property type="match status" value="1"/>
</dbReference>
<dbReference type="InterPro" id="IPR015939">
    <property type="entry name" value="Fum_Rdtase/Succ_DH_flav-like_C"/>
</dbReference>
<gene>
    <name evidence="6" type="ORF">HMPREF0872_04990</name>
</gene>
<dbReference type="Gene3D" id="3.90.700.10">
    <property type="entry name" value="Succinate dehydrogenase/fumarate reductase flavoprotein, catalytic domain"/>
    <property type="match status" value="1"/>
</dbReference>
<name>A0A096AKR3_9FIRM</name>
<keyword evidence="1" id="KW-0285">Flavoprotein</keyword>
<evidence type="ECO:0000259" key="4">
    <source>
        <dbReference type="Pfam" id="PF00890"/>
    </source>
</evidence>
<dbReference type="SUPFAM" id="SSF46977">
    <property type="entry name" value="Succinate dehydrogenase/fumarate reductase flavoprotein C-terminal domain"/>
    <property type="match status" value="1"/>
</dbReference>
<dbReference type="Gene3D" id="3.50.50.60">
    <property type="entry name" value="FAD/NAD(P)-binding domain"/>
    <property type="match status" value="1"/>
</dbReference>
<dbReference type="Gene3D" id="4.10.80.40">
    <property type="entry name" value="succinate dehydrogenase protein domain"/>
    <property type="match status" value="1"/>
</dbReference>
<dbReference type="InterPro" id="IPR036188">
    <property type="entry name" value="FAD/NAD-bd_sf"/>
</dbReference>
<dbReference type="GO" id="GO:0009061">
    <property type="term" value="P:anaerobic respiration"/>
    <property type="evidence" value="ECO:0007669"/>
    <property type="project" value="TreeGrafter"/>
</dbReference>
<sequence length="297" mass="32895">SRDVVAKAIEVEIAEGRGLGGSGLDAYVVADLRHLGPEVIIEKLHGIRDLALSFEHCDPLTTPVPIRPTCHYIMGGIDVVDYKTCATELPGLFAAGECSCISIHGANRLGGNSLADGVVFGRVSGAGAADYAETHEQVECAAQLEEKAAEWEAKFKEVTARKTGRPVVEIRDALANAMWNKCGIFRNEEGMTEALNEINQLIEDYKTCYVGDAERTYNMAFVNYCEINSMLTVAKAIVSGALYRKESRGAHLREDFTKRDDVNFLKHSLQYLQDDGEYKLTTRDVVFTKYEPQERKY</sequence>
<dbReference type="SUPFAM" id="SSF51905">
    <property type="entry name" value="FAD/NAD(P)-binding domain"/>
    <property type="match status" value="1"/>
</dbReference>
<feature type="active site" description="Proton acceptor" evidence="3">
    <location>
        <position position="2"/>
    </location>
</feature>
<dbReference type="Gene3D" id="1.20.58.100">
    <property type="entry name" value="Fumarate reductase/succinate dehydrogenase flavoprotein-like, C-terminal domain"/>
    <property type="match status" value="1"/>
</dbReference>
<evidence type="ECO:0000259" key="5">
    <source>
        <dbReference type="Pfam" id="PF02910"/>
    </source>
</evidence>
<dbReference type="RefSeq" id="WP_038152499.1">
    <property type="nucleotide sequence ID" value="NZ_JRNT01000011.1"/>
</dbReference>
<evidence type="ECO:0000313" key="6">
    <source>
        <dbReference type="EMBL" id="KGF47395.1"/>
    </source>
</evidence>
<dbReference type="InterPro" id="IPR030664">
    <property type="entry name" value="SdhA/FrdA/AprA"/>
</dbReference>
<dbReference type="Pfam" id="PF00890">
    <property type="entry name" value="FAD_binding_2"/>
    <property type="match status" value="1"/>
</dbReference>
<dbReference type="PANTHER" id="PTHR11632:SF51">
    <property type="entry name" value="SUCCINATE DEHYDROGENASE [UBIQUINONE] FLAVOPROTEIN SUBUNIT, MITOCHONDRIAL"/>
    <property type="match status" value="1"/>
</dbReference>